<comment type="similarity">
    <text evidence="1">Belongs to the glycosyltransferase 90 family.</text>
</comment>
<feature type="domain" description="Glycosyl transferase CAP10" evidence="4">
    <location>
        <begin position="319"/>
        <end position="614"/>
    </location>
</feature>
<dbReference type="AlphaFoldDB" id="A0A8H6TKX1"/>
<dbReference type="Proteomes" id="UP000613580">
    <property type="component" value="Unassembled WGS sequence"/>
</dbReference>
<protein>
    <submittedName>
        <fullName evidence="5">CAP10 domain-containing protein</fullName>
    </submittedName>
</protein>
<keyword evidence="3" id="KW-0472">Membrane</keyword>
<dbReference type="InterPro" id="IPR006598">
    <property type="entry name" value="CAP10"/>
</dbReference>
<feature type="transmembrane region" description="Helical" evidence="3">
    <location>
        <begin position="21"/>
        <end position="42"/>
    </location>
</feature>
<organism evidence="5 6">
    <name type="scientific">Mycena chlorophos</name>
    <name type="common">Agaric fungus</name>
    <name type="synonym">Agaricus chlorophos</name>
    <dbReference type="NCBI Taxonomy" id="658473"/>
    <lineage>
        <taxon>Eukaryota</taxon>
        <taxon>Fungi</taxon>
        <taxon>Dikarya</taxon>
        <taxon>Basidiomycota</taxon>
        <taxon>Agaricomycotina</taxon>
        <taxon>Agaricomycetes</taxon>
        <taxon>Agaricomycetidae</taxon>
        <taxon>Agaricales</taxon>
        <taxon>Marasmiineae</taxon>
        <taxon>Mycenaceae</taxon>
        <taxon>Mycena</taxon>
    </lineage>
</organism>
<keyword evidence="6" id="KW-1185">Reference proteome</keyword>
<evidence type="ECO:0000313" key="6">
    <source>
        <dbReference type="Proteomes" id="UP000613580"/>
    </source>
</evidence>
<proteinExistence type="inferred from homology"/>
<accession>A0A8H6TKX1</accession>
<evidence type="ECO:0000256" key="2">
    <source>
        <dbReference type="ARBA" id="ARBA00022679"/>
    </source>
</evidence>
<evidence type="ECO:0000256" key="1">
    <source>
        <dbReference type="ARBA" id="ARBA00010118"/>
    </source>
</evidence>
<dbReference type="InterPro" id="IPR051091">
    <property type="entry name" value="O-Glucosyltr/Glycosyltrsf_90"/>
</dbReference>
<evidence type="ECO:0000313" key="5">
    <source>
        <dbReference type="EMBL" id="KAF7320743.1"/>
    </source>
</evidence>
<dbReference type="SMART" id="SM00672">
    <property type="entry name" value="CAP10"/>
    <property type="match status" value="1"/>
</dbReference>
<dbReference type="PANTHER" id="PTHR12203">
    <property type="entry name" value="KDEL LYS-ASP-GLU-LEU CONTAINING - RELATED"/>
    <property type="match status" value="1"/>
</dbReference>
<dbReference type="OrthoDB" id="202415at2759"/>
<dbReference type="EMBL" id="JACAZE010000002">
    <property type="protein sequence ID" value="KAF7320743.1"/>
    <property type="molecule type" value="Genomic_DNA"/>
</dbReference>
<reference evidence="5" key="1">
    <citation type="submission" date="2020-05" db="EMBL/GenBank/DDBJ databases">
        <title>Mycena genomes resolve the evolution of fungal bioluminescence.</title>
        <authorList>
            <person name="Tsai I.J."/>
        </authorList>
    </citation>
    <scope>NUCLEOTIDE SEQUENCE</scope>
    <source>
        <strain evidence="5">110903Hualien_Pintung</strain>
    </source>
</reference>
<keyword evidence="2" id="KW-0808">Transferase</keyword>
<dbReference type="Pfam" id="PF05686">
    <property type="entry name" value="Glyco_transf_90"/>
    <property type="match status" value="1"/>
</dbReference>
<gene>
    <name evidence="5" type="ORF">HMN09_00160100</name>
</gene>
<name>A0A8H6TKX1_MYCCL</name>
<dbReference type="GO" id="GO:0016740">
    <property type="term" value="F:transferase activity"/>
    <property type="evidence" value="ECO:0007669"/>
    <property type="project" value="UniProtKB-KW"/>
</dbReference>
<sequence length="703" mass="78282">MHSDTSRVRLLIFYGWVYRQSAYLFIFAVFLAFLRAGIHVAGPASTLARPASVAQRAKSYLGLGPRSEDHPIPGLMDAADARFRAKIGKQSTTLAAAVAEYRRRYGRAPPAGFDKWYAFANRVGFVMVDEFDTVVEDLQLFWALSGEELRRRAAMIGRLPDVDVVRIRGGRASVVSGDEGEPGARSKGFKAMLDSFVKDLPDLDFTVNARPDGRVVVPWEHLVHSNLTDRCQSVVSVSSLGWRRFRLGSLATYLLTNSTCPSTLFISEVGLGRRDGQGLDEHNTDGTFSRSLTSKLLNEQAGTTQSAAGTEITFVRGTGMNGVDFCRSPGERYEQGHFFSDWRTYPLLVPIFSPARAQGFGDIRIPSHYYYGGTKRYTYAWDPINLEQRRTDPMEVPWERKRDAVWWRGASTGGGNSPPGFGEGYQRHRFVRMASVGRLWNDGADLERTTTVVFEPPVPAAKVELDDEMNVPIVDAGYGYRAARVPLAELNRDVMDVAFVKEVVPFDHAHHRVGDSVELGVAWGYKYLLDMDGVGYSGRFMALLASDSVPLKATVYDEFFAGWIEPWVHYIPLSAAYSEIYNVVAYFSGPAPAVLNAAGLSSLIPSSAAGYTYFGAPSPEQQEYHEGDPDEDATRAQERRVAVVQAGQQSSEGDRRLRRIARAGKQWKATMGRKVDMEVYVYRLALEYARLWADDREAMSYDG</sequence>
<keyword evidence="3" id="KW-1133">Transmembrane helix</keyword>
<evidence type="ECO:0000259" key="4">
    <source>
        <dbReference type="SMART" id="SM00672"/>
    </source>
</evidence>
<comment type="caution">
    <text evidence="5">The sequence shown here is derived from an EMBL/GenBank/DDBJ whole genome shotgun (WGS) entry which is preliminary data.</text>
</comment>
<dbReference type="PANTHER" id="PTHR12203:SF35">
    <property type="entry name" value="PROTEIN O-GLUCOSYLTRANSFERASE 1"/>
    <property type="match status" value="1"/>
</dbReference>
<keyword evidence="3" id="KW-0812">Transmembrane</keyword>
<evidence type="ECO:0000256" key="3">
    <source>
        <dbReference type="SAM" id="Phobius"/>
    </source>
</evidence>